<dbReference type="RefSeq" id="WP_210897740.1">
    <property type="nucleotide sequence ID" value="NZ_CP071696.1"/>
</dbReference>
<dbReference type="AlphaFoldDB" id="A0A975INJ1"/>
<evidence type="ECO:0000259" key="1">
    <source>
        <dbReference type="PROSITE" id="PS51186"/>
    </source>
</evidence>
<dbReference type="Pfam" id="PF00583">
    <property type="entry name" value="Acetyltransf_1"/>
    <property type="match status" value="1"/>
</dbReference>
<dbReference type="CDD" id="cd04301">
    <property type="entry name" value="NAT_SF"/>
    <property type="match status" value="1"/>
</dbReference>
<sequence length="265" mass="28001">MPVNPEAVARAGDRWIWIPDGAELVESDELLFVRYPWYRTPWQLQRMTTTRPVETVLDEGLARLREADPDATAVTAWVKLGAPEGLDEALLARGAAYDETVDVLGLDLREGLPDLEPGPAEVRPVASAADVGAARRIDLAAFGSAPHDAGADADARSARENAESCAAGRGGGFLARLGDEAVGAGGVTIDGDTARLWGAGVLPEARGRGVYRALLAERLAYGIRHGAALALVKGRIDTSAPTLRRAGFTAVGQERSYRLPLDAAT</sequence>
<dbReference type="InterPro" id="IPR000182">
    <property type="entry name" value="GNAT_dom"/>
</dbReference>
<evidence type="ECO:0000313" key="2">
    <source>
        <dbReference type="EMBL" id="QTX04294.1"/>
    </source>
</evidence>
<evidence type="ECO:0000313" key="3">
    <source>
        <dbReference type="Proteomes" id="UP000671914"/>
    </source>
</evidence>
<dbReference type="PROSITE" id="PS51186">
    <property type="entry name" value="GNAT"/>
    <property type="match status" value="1"/>
</dbReference>
<proteinExistence type="predicted"/>
<accession>A0A975INJ1</accession>
<dbReference type="KEGG" id="aarc:G127AT_13580"/>
<protein>
    <submittedName>
        <fullName evidence="2">GNAT family N-acetyltransferase</fullName>
    </submittedName>
</protein>
<dbReference type="GO" id="GO:0016747">
    <property type="term" value="F:acyltransferase activity, transferring groups other than amino-acyl groups"/>
    <property type="evidence" value="ECO:0007669"/>
    <property type="project" value="InterPro"/>
</dbReference>
<dbReference type="Gene3D" id="3.40.630.30">
    <property type="match status" value="1"/>
</dbReference>
<name>A0A975INJ1_9MICO</name>
<organism evidence="2 3">
    <name type="scientific">Agromyces archimandritae</name>
    <dbReference type="NCBI Taxonomy" id="2781962"/>
    <lineage>
        <taxon>Bacteria</taxon>
        <taxon>Bacillati</taxon>
        <taxon>Actinomycetota</taxon>
        <taxon>Actinomycetes</taxon>
        <taxon>Micrococcales</taxon>
        <taxon>Microbacteriaceae</taxon>
        <taxon>Agromyces</taxon>
    </lineage>
</organism>
<gene>
    <name evidence="2" type="ORF">G127AT_13580</name>
</gene>
<feature type="domain" description="N-acetyltransferase" evidence="1">
    <location>
        <begin position="120"/>
        <end position="265"/>
    </location>
</feature>
<reference evidence="2" key="1">
    <citation type="submission" date="2021-03" db="EMBL/GenBank/DDBJ databases">
        <title>Agromyces archimandritus sp. nov., isolated from the cockroach Archimandrita tessellata.</title>
        <authorList>
            <person name="Guzman J."/>
            <person name="Ortuzar M."/>
            <person name="Poehlein A."/>
            <person name="Daniel R."/>
            <person name="Trujillo M."/>
            <person name="Vilcinskas A."/>
        </authorList>
    </citation>
    <scope>NUCLEOTIDE SEQUENCE</scope>
    <source>
        <strain evidence="2">G127AT</strain>
    </source>
</reference>
<keyword evidence="3" id="KW-1185">Reference proteome</keyword>
<dbReference type="SUPFAM" id="SSF55729">
    <property type="entry name" value="Acyl-CoA N-acyltransferases (Nat)"/>
    <property type="match status" value="1"/>
</dbReference>
<dbReference type="InterPro" id="IPR016181">
    <property type="entry name" value="Acyl_CoA_acyltransferase"/>
</dbReference>
<dbReference type="Proteomes" id="UP000671914">
    <property type="component" value="Chromosome"/>
</dbReference>
<dbReference type="EMBL" id="CP071696">
    <property type="protein sequence ID" value="QTX04294.1"/>
    <property type="molecule type" value="Genomic_DNA"/>
</dbReference>